<proteinExistence type="predicted"/>
<dbReference type="SMART" id="SM00418">
    <property type="entry name" value="HTH_ARSR"/>
    <property type="match status" value="1"/>
</dbReference>
<keyword evidence="2" id="KW-0238">DNA-binding</keyword>
<dbReference type="SUPFAM" id="SSF46785">
    <property type="entry name" value="Winged helix' DNA-binding domain"/>
    <property type="match status" value="1"/>
</dbReference>
<dbReference type="Gene3D" id="1.10.10.10">
    <property type="entry name" value="Winged helix-like DNA-binding domain superfamily/Winged helix DNA-binding domain"/>
    <property type="match status" value="1"/>
</dbReference>
<dbReference type="Pfam" id="PF12840">
    <property type="entry name" value="HTH_20"/>
    <property type="match status" value="1"/>
</dbReference>
<dbReference type="GO" id="GO:0003677">
    <property type="term" value="F:DNA binding"/>
    <property type="evidence" value="ECO:0007669"/>
    <property type="project" value="UniProtKB-KW"/>
</dbReference>
<protein>
    <submittedName>
        <fullName evidence="2">DNA-binding transcriptional ArsR family regulator</fullName>
    </submittedName>
</protein>
<reference evidence="2 3" key="1">
    <citation type="submission" date="2020-07" db="EMBL/GenBank/DDBJ databases">
        <title>Sequencing the genomes of 1000 actinobacteria strains.</title>
        <authorList>
            <person name="Klenk H.-P."/>
        </authorList>
    </citation>
    <scope>NUCLEOTIDE SEQUENCE [LARGE SCALE GENOMIC DNA]</scope>
    <source>
        <strain evidence="2 3">DSM 23141</strain>
    </source>
</reference>
<dbReference type="InterPro" id="IPR001845">
    <property type="entry name" value="HTH_ArsR_DNA-bd_dom"/>
</dbReference>
<dbReference type="InterPro" id="IPR011991">
    <property type="entry name" value="ArsR-like_HTH"/>
</dbReference>
<dbReference type="GO" id="GO:0003700">
    <property type="term" value="F:DNA-binding transcription factor activity"/>
    <property type="evidence" value="ECO:0007669"/>
    <property type="project" value="InterPro"/>
</dbReference>
<name>A0A852Y803_9MICO</name>
<comment type="caution">
    <text evidence="2">The sequence shown here is derived from an EMBL/GenBank/DDBJ whole genome shotgun (WGS) entry which is preliminary data.</text>
</comment>
<dbReference type="RefSeq" id="WP_179564086.1">
    <property type="nucleotide sequence ID" value="NZ_JACBZY010000001.1"/>
</dbReference>
<organism evidence="2 3">
    <name type="scientific">Schumannella luteola</name>
    <dbReference type="NCBI Taxonomy" id="472059"/>
    <lineage>
        <taxon>Bacteria</taxon>
        <taxon>Bacillati</taxon>
        <taxon>Actinomycetota</taxon>
        <taxon>Actinomycetes</taxon>
        <taxon>Micrococcales</taxon>
        <taxon>Microbacteriaceae</taxon>
        <taxon>Schumannella</taxon>
    </lineage>
</organism>
<dbReference type="PANTHER" id="PTHR38600:SF1">
    <property type="entry name" value="TRANSCRIPTIONAL REGULATORY PROTEIN"/>
    <property type="match status" value="1"/>
</dbReference>
<dbReference type="EMBL" id="JACBZY010000001">
    <property type="protein sequence ID" value="NYG97434.1"/>
    <property type="molecule type" value="Genomic_DNA"/>
</dbReference>
<evidence type="ECO:0000313" key="2">
    <source>
        <dbReference type="EMBL" id="NYG97434.1"/>
    </source>
</evidence>
<gene>
    <name evidence="2" type="ORF">BJ979_000060</name>
</gene>
<evidence type="ECO:0000313" key="3">
    <source>
        <dbReference type="Proteomes" id="UP000553888"/>
    </source>
</evidence>
<dbReference type="InterPro" id="IPR036388">
    <property type="entry name" value="WH-like_DNA-bd_sf"/>
</dbReference>
<dbReference type="InterPro" id="IPR036390">
    <property type="entry name" value="WH_DNA-bd_sf"/>
</dbReference>
<dbReference type="CDD" id="cd00090">
    <property type="entry name" value="HTH_ARSR"/>
    <property type="match status" value="1"/>
</dbReference>
<sequence>MDTDLVIAAIADPSRRRILDALRLRDGQSVGELTEALAPLGRHAVLKHVGVLESAGLIVSQKQGRVRRCHLNAVPIVQLAERWIDDFGARASAGLLALKSDLEKEKHHDR</sequence>
<accession>A0A852Y803</accession>
<dbReference type="AlphaFoldDB" id="A0A852Y803"/>
<dbReference type="PRINTS" id="PR00778">
    <property type="entry name" value="HTHARSR"/>
</dbReference>
<keyword evidence="3" id="KW-1185">Reference proteome</keyword>
<feature type="domain" description="HTH arsR-type" evidence="1">
    <location>
        <begin position="5"/>
        <end position="85"/>
    </location>
</feature>
<dbReference type="PANTHER" id="PTHR38600">
    <property type="entry name" value="TRANSCRIPTIONAL REGULATORY PROTEIN"/>
    <property type="match status" value="1"/>
</dbReference>
<evidence type="ECO:0000259" key="1">
    <source>
        <dbReference type="SMART" id="SM00418"/>
    </source>
</evidence>
<dbReference type="Proteomes" id="UP000553888">
    <property type="component" value="Unassembled WGS sequence"/>
</dbReference>